<dbReference type="CDD" id="cd00609">
    <property type="entry name" value="AAT_like"/>
    <property type="match status" value="1"/>
</dbReference>
<dbReference type="Gene3D" id="3.90.1150.10">
    <property type="entry name" value="Aspartate Aminotransferase, domain 1"/>
    <property type="match status" value="2"/>
</dbReference>
<dbReference type="PROSITE" id="PS00105">
    <property type="entry name" value="AA_TRANSFER_CLASS_1"/>
    <property type="match status" value="1"/>
</dbReference>
<accession>A0A1E3UJE8</accession>
<dbReference type="Pfam" id="PF00155">
    <property type="entry name" value="Aminotran_1_2"/>
    <property type="match status" value="1"/>
</dbReference>
<dbReference type="InterPro" id="IPR015422">
    <property type="entry name" value="PyrdxlP-dep_Trfase_small"/>
</dbReference>
<evidence type="ECO:0000313" key="3">
    <source>
        <dbReference type="EMBL" id="ODR52529.1"/>
    </source>
</evidence>
<dbReference type="PANTHER" id="PTHR42691:SF1">
    <property type="entry name" value="ASPARTATE AMINOTRANSFERASE YHDR-RELATED"/>
    <property type="match status" value="1"/>
</dbReference>
<dbReference type="InterPro" id="IPR004839">
    <property type="entry name" value="Aminotransferase_I/II_large"/>
</dbReference>
<organism evidence="3 4">
    <name type="scientific">Eisenbergiella tayi</name>
    <dbReference type="NCBI Taxonomy" id="1432052"/>
    <lineage>
        <taxon>Bacteria</taxon>
        <taxon>Bacillati</taxon>
        <taxon>Bacillota</taxon>
        <taxon>Clostridia</taxon>
        <taxon>Lachnospirales</taxon>
        <taxon>Lachnospiraceae</taxon>
        <taxon>Eisenbergiella</taxon>
    </lineage>
</organism>
<dbReference type="InterPro" id="IPR015421">
    <property type="entry name" value="PyrdxlP-dep_Trfase_major"/>
</dbReference>
<gene>
    <name evidence="3" type="ORF">BEI59_10895</name>
</gene>
<feature type="domain" description="Aminotransferase class I/classII large" evidence="2">
    <location>
        <begin position="60"/>
        <end position="383"/>
    </location>
</feature>
<sequence length="398" mass="44202">MVSEQYKAMLSGKSVIRTLSEFAAKRGEEIGYENVFDYSLGNPSVPVPQEFTDCMIEMLQNDNPMELHGYSPSLGIPSVRAKIAQSLNERFGMNYGPEHIFMASGAAGALAHAYRAVTQPGDEILTFAPYFPEYNPYVNLTGAVLKIVPADTDSFQINFEAFEEMLNEKVMAVLINSPNNPSGVVYSEETIEHLAGILREKEKEYGHDIFIISDEPYREIAFAGVKVPYVSGYYDNTISCYSYSKSLSLPGERIGYVAVNPACRDAETIVNMCGQISRGIGHNCPPSIIQLAVSRVLDKTANLSVYETNRNLLYDCLTELGFTCVKPGGTFYIFPKALEEDAGIFCQKALKYDLILVPGDTFGCPGYFRMAYCIDTEKVERSLPALRKFVKEEYGNRG</sequence>
<reference evidence="3 4" key="1">
    <citation type="submission" date="2016-08" db="EMBL/GenBank/DDBJ databases">
        <authorList>
            <person name="Seilhamer J.J."/>
        </authorList>
    </citation>
    <scope>NUCLEOTIDE SEQUENCE [LARGE SCALE GENOMIC DNA]</scope>
    <source>
        <strain evidence="3 4">NML150140-1</strain>
    </source>
</reference>
<keyword evidence="1 3" id="KW-0808">Transferase</keyword>
<dbReference type="Proteomes" id="UP000094271">
    <property type="component" value="Unassembled WGS sequence"/>
</dbReference>
<dbReference type="AlphaFoldDB" id="A0A1E3UJE8"/>
<evidence type="ECO:0000313" key="4">
    <source>
        <dbReference type="Proteomes" id="UP000094271"/>
    </source>
</evidence>
<dbReference type="EMBL" id="MEHA01000006">
    <property type="protein sequence ID" value="ODR52529.1"/>
    <property type="molecule type" value="Genomic_DNA"/>
</dbReference>
<name>A0A1E3UJE8_9FIRM</name>
<dbReference type="PANTHER" id="PTHR42691">
    <property type="entry name" value="ASPARTATE AMINOTRANSFERASE YHDR-RELATED"/>
    <property type="match status" value="1"/>
</dbReference>
<dbReference type="SUPFAM" id="SSF53383">
    <property type="entry name" value="PLP-dependent transferases"/>
    <property type="match status" value="1"/>
</dbReference>
<proteinExistence type="inferred from homology"/>
<dbReference type="RefSeq" id="WP_069431587.1">
    <property type="nucleotide sequence ID" value="NZ_MEHA01000006.1"/>
</dbReference>
<dbReference type="GO" id="GO:0030170">
    <property type="term" value="F:pyridoxal phosphate binding"/>
    <property type="evidence" value="ECO:0007669"/>
    <property type="project" value="InterPro"/>
</dbReference>
<dbReference type="GO" id="GO:0008483">
    <property type="term" value="F:transaminase activity"/>
    <property type="evidence" value="ECO:0007669"/>
    <property type="project" value="UniProtKB-KW"/>
</dbReference>
<evidence type="ECO:0000256" key="1">
    <source>
        <dbReference type="RuleBase" id="RU000481"/>
    </source>
</evidence>
<comment type="cofactor">
    <cofactor evidence="1">
        <name>pyridoxal 5'-phosphate</name>
        <dbReference type="ChEBI" id="CHEBI:597326"/>
    </cofactor>
</comment>
<dbReference type="InterPro" id="IPR004838">
    <property type="entry name" value="NHTrfase_class1_PyrdxlP-BS"/>
</dbReference>
<dbReference type="NCBIfam" id="NF005305">
    <property type="entry name" value="PRK06836.1"/>
    <property type="match status" value="1"/>
</dbReference>
<dbReference type="InterPro" id="IPR015424">
    <property type="entry name" value="PyrdxlP-dep_Trfase"/>
</dbReference>
<protein>
    <recommendedName>
        <fullName evidence="1">Aminotransferase</fullName>
        <ecNumber evidence="1">2.6.1.-</ecNumber>
    </recommendedName>
</protein>
<dbReference type="OrthoDB" id="9802328at2"/>
<keyword evidence="1 3" id="KW-0032">Aminotransferase</keyword>
<evidence type="ECO:0000259" key="2">
    <source>
        <dbReference type="Pfam" id="PF00155"/>
    </source>
</evidence>
<comment type="similarity">
    <text evidence="1">Belongs to the class-I pyridoxal-phosphate-dependent aminotransferase family.</text>
</comment>
<dbReference type="EC" id="2.6.1.-" evidence="1"/>
<comment type="caution">
    <text evidence="3">The sequence shown here is derived from an EMBL/GenBank/DDBJ whole genome shotgun (WGS) entry which is preliminary data.</text>
</comment>
<dbReference type="Gene3D" id="3.40.640.10">
    <property type="entry name" value="Type I PLP-dependent aspartate aminotransferase-like (Major domain)"/>
    <property type="match status" value="1"/>
</dbReference>